<reference evidence="2 3" key="1">
    <citation type="submission" date="2015-09" db="EMBL/GenBank/DDBJ databases">
        <authorList>
            <consortium name="Swine Surveillance"/>
        </authorList>
    </citation>
    <scope>NUCLEOTIDE SEQUENCE [LARGE SCALE GENOMIC DNA]</scope>
    <source>
        <strain evidence="2 3">CECT 7688</strain>
    </source>
</reference>
<keyword evidence="1" id="KW-1133">Transmembrane helix</keyword>
<dbReference type="STRING" id="321267.SHM7688_02253"/>
<gene>
    <name evidence="2" type="ORF">SHM7688_02253</name>
</gene>
<organism evidence="2 3">
    <name type="scientific">Shimia marina</name>
    <dbReference type="NCBI Taxonomy" id="321267"/>
    <lineage>
        <taxon>Bacteria</taxon>
        <taxon>Pseudomonadati</taxon>
        <taxon>Pseudomonadota</taxon>
        <taxon>Alphaproteobacteria</taxon>
        <taxon>Rhodobacterales</taxon>
        <taxon>Roseobacteraceae</taxon>
    </lineage>
</organism>
<dbReference type="EMBL" id="CYPW01000024">
    <property type="protein sequence ID" value="CUH52806.1"/>
    <property type="molecule type" value="Genomic_DNA"/>
</dbReference>
<keyword evidence="1" id="KW-0812">Transmembrane</keyword>
<sequence>MPSSSYPISYETEKYIAASIENNKFAIVFAGAPFLSVFLFTSLNVDGLELETLVALAIGASGLFLTLVYSMYRLVTLHRYRALVLSALARGERGEMDISRSPAWLSVLPGVALFIGYGSSFFALIIQLVRS</sequence>
<dbReference type="AlphaFoldDB" id="A0A0P1ER73"/>
<feature type="transmembrane region" description="Helical" evidence="1">
    <location>
        <begin position="25"/>
        <end position="45"/>
    </location>
</feature>
<evidence type="ECO:0000256" key="1">
    <source>
        <dbReference type="SAM" id="Phobius"/>
    </source>
</evidence>
<protein>
    <submittedName>
        <fullName evidence="2">Uncharacterized protein</fullName>
    </submittedName>
</protein>
<name>A0A0P1ER73_9RHOB</name>
<evidence type="ECO:0000313" key="2">
    <source>
        <dbReference type="EMBL" id="CUH52806.1"/>
    </source>
</evidence>
<keyword evidence="1" id="KW-0472">Membrane</keyword>
<feature type="transmembrane region" description="Helical" evidence="1">
    <location>
        <begin position="103"/>
        <end position="126"/>
    </location>
</feature>
<proteinExistence type="predicted"/>
<evidence type="ECO:0000313" key="3">
    <source>
        <dbReference type="Proteomes" id="UP000054823"/>
    </source>
</evidence>
<accession>A0A0P1ER73</accession>
<keyword evidence="3" id="KW-1185">Reference proteome</keyword>
<feature type="transmembrane region" description="Helical" evidence="1">
    <location>
        <begin position="52"/>
        <end position="72"/>
    </location>
</feature>
<dbReference type="Proteomes" id="UP000054823">
    <property type="component" value="Unassembled WGS sequence"/>
</dbReference>